<gene>
    <name evidence="1" type="ORF">BKM31_46725</name>
</gene>
<proteinExistence type="predicted"/>
<evidence type="ECO:0000313" key="1">
    <source>
        <dbReference type="EMBL" id="AQZ67965.1"/>
    </source>
</evidence>
<evidence type="ECO:0000313" key="2">
    <source>
        <dbReference type="Proteomes" id="UP000190797"/>
    </source>
</evidence>
<dbReference type="SUPFAM" id="SSF53474">
    <property type="entry name" value="alpha/beta-Hydrolases"/>
    <property type="match status" value="1"/>
</dbReference>
<dbReference type="Proteomes" id="UP000190797">
    <property type="component" value="Chromosome"/>
</dbReference>
<dbReference type="InterPro" id="IPR050583">
    <property type="entry name" value="Mycobacterial_A85_antigen"/>
</dbReference>
<keyword evidence="2" id="KW-1185">Reference proteome</keyword>
<reference evidence="2" key="1">
    <citation type="journal article" date="2017" name="Med. Chem. Commun.">
        <title>Nonomuraea sp. ATCC 55076 harbours the largest actinomycete chromosome to date and the kistamicin biosynthetic gene cluster.</title>
        <authorList>
            <person name="Nazari B."/>
            <person name="Forneris C.C."/>
            <person name="Gibson M.I."/>
            <person name="Moon K."/>
            <person name="Schramma K.R."/>
            <person name="Seyedsayamdost M.R."/>
        </authorList>
    </citation>
    <scope>NUCLEOTIDE SEQUENCE [LARGE SCALE GENOMIC DNA]</scope>
    <source>
        <strain evidence="2">ATCC 55076</strain>
    </source>
</reference>
<name>A0A1V0ACP7_9ACTN</name>
<dbReference type="KEGG" id="noa:BKM31_46725"/>
<dbReference type="PANTHER" id="PTHR48098">
    <property type="entry name" value="ENTEROCHELIN ESTERASE-RELATED"/>
    <property type="match status" value="1"/>
</dbReference>
<dbReference type="STRING" id="1909395.BKM31_46725"/>
<sequence>MPKDDRLAVHTVVMDGEEVAYGDIGVSDEERAAAGRETMAERQKSLLARNRRRARRRYRRPLPKGMECARVWRRREPEELRRRLTDGPLAVWSEDDVLHVLWRGDEPRLSAGVQLAMWPVRGADDLWELSVRIRRLEEAVISVVAATSHRPHEQPVERLWRGALAAPAPPSSAPLLGTVTEHVVDSSRLGRPRAITVYRPPGPAGPMPLCLHADGQSVPGSAPYVDAAVAAGTLPPLLLVGLHCDRTPGPYPDGRTREYIPGVDPDRFAAHLAFAVDEVLPRFPEATHVISAGFSNGASFALGAADRRPDRIAAAVALSPNLPPPELDVTVRAPRYLAAGTIESGFRDCARDLAAILSGAGIAHRHEEWVGGHDPYWWWVHLVEGLRWILRDALPAAHP</sequence>
<evidence type="ECO:0008006" key="3">
    <source>
        <dbReference type="Google" id="ProtNLM"/>
    </source>
</evidence>
<dbReference type="AlphaFoldDB" id="A0A1V0ACP7"/>
<dbReference type="RefSeq" id="WP_080044284.1">
    <property type="nucleotide sequence ID" value="NZ_CP017717.1"/>
</dbReference>
<accession>A0A1V0ACP7</accession>
<dbReference type="Gene3D" id="3.40.50.1820">
    <property type="entry name" value="alpha/beta hydrolase"/>
    <property type="match status" value="1"/>
</dbReference>
<dbReference type="OrthoDB" id="9775130at2"/>
<dbReference type="PANTHER" id="PTHR48098:SF6">
    <property type="entry name" value="FERRI-BACILLIBACTIN ESTERASE BESA"/>
    <property type="match status" value="1"/>
</dbReference>
<dbReference type="EMBL" id="CP017717">
    <property type="protein sequence ID" value="AQZ67965.1"/>
    <property type="molecule type" value="Genomic_DNA"/>
</dbReference>
<protein>
    <recommendedName>
        <fullName evidence="3">Esterase</fullName>
    </recommendedName>
</protein>
<dbReference type="InterPro" id="IPR029058">
    <property type="entry name" value="AB_hydrolase_fold"/>
</dbReference>
<organism evidence="1 2">
    <name type="scientific">[Actinomadura] parvosata subsp. kistnae</name>
    <dbReference type="NCBI Taxonomy" id="1909395"/>
    <lineage>
        <taxon>Bacteria</taxon>
        <taxon>Bacillati</taxon>
        <taxon>Actinomycetota</taxon>
        <taxon>Actinomycetes</taxon>
        <taxon>Streptosporangiales</taxon>
        <taxon>Streptosporangiaceae</taxon>
        <taxon>Nonomuraea</taxon>
    </lineage>
</organism>